<dbReference type="InterPro" id="IPR001910">
    <property type="entry name" value="Inosine/uridine_hydrolase_dom"/>
</dbReference>
<dbReference type="Gene3D" id="3.90.245.10">
    <property type="entry name" value="Ribonucleoside hydrolase-like"/>
    <property type="match status" value="1"/>
</dbReference>
<dbReference type="AlphaFoldDB" id="A0A6P8J120"/>
<reference evidence="4" key="1">
    <citation type="submission" date="2025-08" db="UniProtKB">
        <authorList>
            <consortium name="RefSeq"/>
        </authorList>
    </citation>
    <scope>IDENTIFICATION</scope>
    <source>
        <tissue evidence="4">Tentacle</tissue>
    </source>
</reference>
<dbReference type="RefSeq" id="XP_031573606.1">
    <property type="nucleotide sequence ID" value="XM_031717746.1"/>
</dbReference>
<feature type="domain" description="Inosine/uridine-preferring nucleoside hydrolase" evidence="2">
    <location>
        <begin position="63"/>
        <end position="357"/>
    </location>
</feature>
<dbReference type="SUPFAM" id="SSF53590">
    <property type="entry name" value="Nucleoside hydrolase"/>
    <property type="match status" value="1"/>
</dbReference>
<name>A0A6P8J120_ACTTE</name>
<dbReference type="KEGG" id="aten:116307478"/>
<evidence type="ECO:0000313" key="3">
    <source>
        <dbReference type="Proteomes" id="UP000515163"/>
    </source>
</evidence>
<dbReference type="GeneID" id="116307478"/>
<keyword evidence="3" id="KW-1185">Reference proteome</keyword>
<dbReference type="PANTHER" id="PTHR46190">
    <property type="entry name" value="SI:CH211-201H21.5-RELATED"/>
    <property type="match status" value="1"/>
</dbReference>
<proteinExistence type="inferred from homology"/>
<dbReference type="GO" id="GO:0016799">
    <property type="term" value="F:hydrolase activity, hydrolyzing N-glycosyl compounds"/>
    <property type="evidence" value="ECO:0007669"/>
    <property type="project" value="InterPro"/>
</dbReference>
<dbReference type="InterPro" id="IPR052775">
    <property type="entry name" value="IUN_hydrolase"/>
</dbReference>
<dbReference type="InParanoid" id="A0A6P8J120"/>
<dbReference type="OrthoDB" id="432381at2759"/>
<dbReference type="Proteomes" id="UP000515163">
    <property type="component" value="Unplaced"/>
</dbReference>
<organism evidence="3 4">
    <name type="scientific">Actinia tenebrosa</name>
    <name type="common">Australian red waratah sea anemone</name>
    <dbReference type="NCBI Taxonomy" id="6105"/>
    <lineage>
        <taxon>Eukaryota</taxon>
        <taxon>Metazoa</taxon>
        <taxon>Cnidaria</taxon>
        <taxon>Anthozoa</taxon>
        <taxon>Hexacorallia</taxon>
        <taxon>Actiniaria</taxon>
        <taxon>Actiniidae</taxon>
        <taxon>Actinia</taxon>
    </lineage>
</organism>
<protein>
    <submittedName>
        <fullName evidence="4">Inosine-uridine preferring nucleoside hydrolase-like</fullName>
    </submittedName>
</protein>
<accession>A0A6P8J120</accession>
<comment type="similarity">
    <text evidence="1">Belongs to the IUNH family.</text>
</comment>
<gene>
    <name evidence="4" type="primary">LOC116307478</name>
</gene>
<evidence type="ECO:0000313" key="4">
    <source>
        <dbReference type="RefSeq" id="XP_031573606.1"/>
    </source>
</evidence>
<evidence type="ECO:0000256" key="1">
    <source>
        <dbReference type="ARBA" id="ARBA00009176"/>
    </source>
</evidence>
<evidence type="ECO:0000259" key="2">
    <source>
        <dbReference type="Pfam" id="PF01156"/>
    </source>
</evidence>
<sequence length="365" mass="40040">MICLAYPLLCHDGVRAVNFSQSYKSCTSPFRNVTSKKRLFIFNLEKIQPKMASASRLTKTKKLIIDCDAGIDDAQAIILALSLDVEVLAITCVAGNIGVDQVVKNVLKVLDTCGRTDIPVYKGADRPLLGQAFELPNYHGKDGLGDATDAKGPDMDLVKSTHAVAAILNLVNENPGEVTIAALAPLTNLALACRMDDDFSKKIKAIELMGGNKHGIGNHFISAEFNFGADPEAAFVVLDQFECPINIISWEFCLENPIEWEFFNNYIGLPTPKSRFLKAISTKIADYEAGGPWLTCDPFAVAVALCPDIVLEDKMVHATIELSGKVTKGMMVIDWRGKLEKKHNVRLIEKVNLDRFKALLLRSVS</sequence>
<dbReference type="CDD" id="cd02649">
    <property type="entry name" value="nuc_hydro_CeIAG"/>
    <property type="match status" value="1"/>
</dbReference>
<dbReference type="InterPro" id="IPR036452">
    <property type="entry name" value="Ribo_hydro-like"/>
</dbReference>
<dbReference type="Pfam" id="PF01156">
    <property type="entry name" value="IU_nuc_hydro"/>
    <property type="match status" value="1"/>
</dbReference>
<dbReference type="PANTHER" id="PTHR46190:SF1">
    <property type="entry name" value="SI:CH211-201H21.5"/>
    <property type="match status" value="1"/>
</dbReference>